<dbReference type="CDD" id="cd00616">
    <property type="entry name" value="AHBA_syn"/>
    <property type="match status" value="1"/>
</dbReference>
<dbReference type="RefSeq" id="WP_209768490.1">
    <property type="nucleotide sequence ID" value="NZ_JAGINP010000015.1"/>
</dbReference>
<dbReference type="InterPro" id="IPR015422">
    <property type="entry name" value="PyrdxlP-dep_Trfase_small"/>
</dbReference>
<dbReference type="InterPro" id="IPR015424">
    <property type="entry name" value="PyrdxlP-dep_Trfase"/>
</dbReference>
<dbReference type="Gene3D" id="3.40.640.10">
    <property type="entry name" value="Type I PLP-dependent aspartate aminotransferase-like (Major domain)"/>
    <property type="match status" value="1"/>
</dbReference>
<dbReference type="PANTHER" id="PTHR30244:SF34">
    <property type="entry name" value="DTDP-4-AMINO-4,6-DIDEOXYGALACTOSE TRANSAMINASE"/>
    <property type="match status" value="1"/>
</dbReference>
<keyword evidence="2" id="KW-0663">Pyridoxal phosphate</keyword>
<dbReference type="Pfam" id="PF01041">
    <property type="entry name" value="DegT_DnrJ_EryC1"/>
    <property type="match status" value="1"/>
</dbReference>
<keyword evidence="4" id="KW-1185">Reference proteome</keyword>
<dbReference type="NCBIfam" id="TIGR03588">
    <property type="entry name" value="PseC"/>
    <property type="match status" value="1"/>
</dbReference>
<comment type="similarity">
    <text evidence="1 2">Belongs to the DegT/DnrJ/EryC1 family.</text>
</comment>
<accession>A0ABS4SP44</accession>
<protein>
    <submittedName>
        <fullName evidence="3">UDP-4-amino-4, 6-dideoxy-N-acetyl-beta-L-altrosamine transaminase</fullName>
    </submittedName>
</protein>
<dbReference type="EMBL" id="JAGINP010000015">
    <property type="protein sequence ID" value="MBP2294330.1"/>
    <property type="molecule type" value="Genomic_DNA"/>
</dbReference>
<dbReference type="SUPFAM" id="SSF53383">
    <property type="entry name" value="PLP-dependent transferases"/>
    <property type="match status" value="1"/>
</dbReference>
<reference evidence="3 4" key="1">
    <citation type="submission" date="2021-03" db="EMBL/GenBank/DDBJ databases">
        <title>Genomic Encyclopedia of Type Strains, Phase III (KMG-III): the genomes of soil and plant-associated and newly described type strains.</title>
        <authorList>
            <person name="Whitman W."/>
        </authorList>
    </citation>
    <scope>NUCLEOTIDE SEQUENCE [LARGE SCALE GENOMIC DNA]</scope>
    <source>
        <strain evidence="3 4">IMMIB AFH-6</strain>
    </source>
</reference>
<gene>
    <name evidence="3" type="ORF">J2851_004119</name>
</gene>
<dbReference type="InterPro" id="IPR020026">
    <property type="entry name" value="PseC"/>
</dbReference>
<dbReference type="Gene3D" id="3.90.1150.10">
    <property type="entry name" value="Aspartate Aminotransferase, domain 1"/>
    <property type="match status" value="1"/>
</dbReference>
<name>A0ABS4SP44_9PROT</name>
<dbReference type="PANTHER" id="PTHR30244">
    <property type="entry name" value="TRANSAMINASE"/>
    <property type="match status" value="1"/>
</dbReference>
<dbReference type="PIRSF" id="PIRSF000390">
    <property type="entry name" value="PLP_StrS"/>
    <property type="match status" value="1"/>
</dbReference>
<evidence type="ECO:0000313" key="3">
    <source>
        <dbReference type="EMBL" id="MBP2294330.1"/>
    </source>
</evidence>
<dbReference type="InterPro" id="IPR015421">
    <property type="entry name" value="PyrdxlP-dep_Trfase_major"/>
</dbReference>
<proteinExistence type="inferred from homology"/>
<comment type="caution">
    <text evidence="3">The sequence shown here is derived from an EMBL/GenBank/DDBJ whole genome shotgun (WGS) entry which is preliminary data.</text>
</comment>
<evidence type="ECO:0000313" key="4">
    <source>
        <dbReference type="Proteomes" id="UP000781958"/>
    </source>
</evidence>
<sequence>MSALPFLPYGRQDVDQADIDAVTAVLRGDWLTQGPTVEAFEQALAERTQAVHAVACANGTAALHLACLALGLGPGDAVVVPSVTFLATANAARYVGAEVAFADVDPATGLMGPEQAEAAIARAEAAGWRVRALAPVHFAGQTADRAALGALAAARGLAVIEDACHAIGSEDVVTDGRIVPVGSGSGAFGAMTAFSFHPVKTIAAGEGGAVTTDDPDLAARLRRFRNHGMERDPAQFEDQEAAFDETGTANPWYYEMAEPGFNYRLTDIHSALALSQLARLDAFVARRRHLMDLYAARLAPLSPLVRPAARVPWCRPAWHLCAVRIDFAAAGRPRARVMADLRARGIGTQVHYIPVHRQPYWRRRYGALPLPGAEEHYAQTLSLPLFPAMADADVERVVAALAEALG</sequence>
<evidence type="ECO:0000256" key="1">
    <source>
        <dbReference type="ARBA" id="ARBA00037999"/>
    </source>
</evidence>
<organism evidence="3 4">
    <name type="scientific">Azospirillum rugosum</name>
    <dbReference type="NCBI Taxonomy" id="416170"/>
    <lineage>
        <taxon>Bacteria</taxon>
        <taxon>Pseudomonadati</taxon>
        <taxon>Pseudomonadota</taxon>
        <taxon>Alphaproteobacteria</taxon>
        <taxon>Rhodospirillales</taxon>
        <taxon>Azospirillaceae</taxon>
        <taxon>Azospirillum</taxon>
    </lineage>
</organism>
<dbReference type="Proteomes" id="UP000781958">
    <property type="component" value="Unassembled WGS sequence"/>
</dbReference>
<evidence type="ECO:0000256" key="2">
    <source>
        <dbReference type="RuleBase" id="RU004508"/>
    </source>
</evidence>
<dbReference type="InterPro" id="IPR000653">
    <property type="entry name" value="DegT/StrS_aminotransferase"/>
</dbReference>